<dbReference type="GO" id="GO:0005829">
    <property type="term" value="C:cytosol"/>
    <property type="evidence" value="ECO:0007669"/>
    <property type="project" value="TreeGrafter"/>
</dbReference>
<reference evidence="1 2" key="1">
    <citation type="submission" date="2016-11" db="EMBL/GenBank/DDBJ databases">
        <authorList>
            <person name="Jaros S."/>
            <person name="Januszkiewicz K."/>
            <person name="Wedrychowicz H."/>
        </authorList>
    </citation>
    <scope>NUCLEOTIDE SEQUENCE [LARGE SCALE GENOMIC DNA]</scope>
    <source>
        <strain evidence="1 2">DSM 15930</strain>
    </source>
</reference>
<dbReference type="NCBIfam" id="TIGR01484">
    <property type="entry name" value="HAD-SF-IIB"/>
    <property type="match status" value="1"/>
</dbReference>
<dbReference type="SFLD" id="SFLDS00003">
    <property type="entry name" value="Haloacid_Dehalogenase"/>
    <property type="match status" value="1"/>
</dbReference>
<dbReference type="GO" id="GO:0016791">
    <property type="term" value="F:phosphatase activity"/>
    <property type="evidence" value="ECO:0007669"/>
    <property type="project" value="TreeGrafter"/>
</dbReference>
<dbReference type="InterPro" id="IPR006379">
    <property type="entry name" value="HAD-SF_hydro_IIB"/>
</dbReference>
<dbReference type="RefSeq" id="WP_073287294.1">
    <property type="nucleotide sequence ID" value="NZ_FRCP01000010.1"/>
</dbReference>
<evidence type="ECO:0000313" key="1">
    <source>
        <dbReference type="EMBL" id="SHM47560.1"/>
    </source>
</evidence>
<sequence length="261" mass="29244">MNIQLIASDLDGTLLHNGAQEVSKEIITYIEELISHGILFAAASGRQYANLRRLFAPVRDDIAYICENGALVMYQDQVISESYIDRTTGLQLMEDIIEKGACELLLSGQSTAYVQPKNPYFAYFLKHIVHNNVTIVDDFHTVKEPFYKISICEEAGVAKNSGPFFIDKWGSALKTTISGFEWLDFTHPDTNKGGALLSLCKHLQITPDHVMAFGDNYNDIEMLTTAKYGYAMEGAADDIKRLTPYHTASVERTIQDFLKTL</sequence>
<dbReference type="NCBIfam" id="TIGR00099">
    <property type="entry name" value="Cof-subfamily"/>
    <property type="match status" value="1"/>
</dbReference>
<organism evidence="1 2">
    <name type="scientific">Anaerosporobacter mobilis DSM 15930</name>
    <dbReference type="NCBI Taxonomy" id="1120996"/>
    <lineage>
        <taxon>Bacteria</taxon>
        <taxon>Bacillati</taxon>
        <taxon>Bacillota</taxon>
        <taxon>Clostridia</taxon>
        <taxon>Lachnospirales</taxon>
        <taxon>Lachnospiraceae</taxon>
        <taxon>Anaerosporobacter</taxon>
    </lineage>
</organism>
<keyword evidence="2" id="KW-1185">Reference proteome</keyword>
<dbReference type="InterPro" id="IPR000150">
    <property type="entry name" value="Cof"/>
</dbReference>
<dbReference type="Gene3D" id="3.30.1240.10">
    <property type="match status" value="1"/>
</dbReference>
<dbReference type="AlphaFoldDB" id="A0A1M7J3A2"/>
<accession>A0A1M7J3A2</accession>
<name>A0A1M7J3A2_9FIRM</name>
<dbReference type="EMBL" id="FRCP01000010">
    <property type="protein sequence ID" value="SHM47560.1"/>
    <property type="molecule type" value="Genomic_DNA"/>
</dbReference>
<dbReference type="Gene3D" id="3.40.50.1000">
    <property type="entry name" value="HAD superfamily/HAD-like"/>
    <property type="match status" value="1"/>
</dbReference>
<protein>
    <recommendedName>
        <fullName evidence="3">Sugar-phosphatase</fullName>
    </recommendedName>
</protein>
<dbReference type="SFLD" id="SFLDG01140">
    <property type="entry name" value="C2.B:_Phosphomannomutase_and_P"/>
    <property type="match status" value="1"/>
</dbReference>
<proteinExistence type="predicted"/>
<evidence type="ECO:0008006" key="3">
    <source>
        <dbReference type="Google" id="ProtNLM"/>
    </source>
</evidence>
<dbReference type="GO" id="GO:0000287">
    <property type="term" value="F:magnesium ion binding"/>
    <property type="evidence" value="ECO:0007669"/>
    <property type="project" value="TreeGrafter"/>
</dbReference>
<dbReference type="PANTHER" id="PTHR10000">
    <property type="entry name" value="PHOSPHOSERINE PHOSPHATASE"/>
    <property type="match status" value="1"/>
</dbReference>
<dbReference type="InterPro" id="IPR023214">
    <property type="entry name" value="HAD_sf"/>
</dbReference>
<gene>
    <name evidence="1" type="ORF">SAMN02746066_02121</name>
</gene>
<dbReference type="SUPFAM" id="SSF56784">
    <property type="entry name" value="HAD-like"/>
    <property type="match status" value="1"/>
</dbReference>
<dbReference type="Pfam" id="PF08282">
    <property type="entry name" value="Hydrolase_3"/>
    <property type="match status" value="1"/>
</dbReference>
<dbReference type="STRING" id="1120996.SAMN02746066_02121"/>
<dbReference type="PANTHER" id="PTHR10000:SF53">
    <property type="entry name" value="5-AMINO-6-(5-PHOSPHO-D-RIBITYLAMINO)URACIL PHOSPHATASE YBJI-RELATED"/>
    <property type="match status" value="1"/>
</dbReference>
<dbReference type="PROSITE" id="PS01229">
    <property type="entry name" value="COF_2"/>
    <property type="match status" value="1"/>
</dbReference>
<dbReference type="InterPro" id="IPR036412">
    <property type="entry name" value="HAD-like_sf"/>
</dbReference>
<evidence type="ECO:0000313" key="2">
    <source>
        <dbReference type="Proteomes" id="UP000184038"/>
    </source>
</evidence>
<dbReference type="Proteomes" id="UP000184038">
    <property type="component" value="Unassembled WGS sequence"/>
</dbReference>